<feature type="transmembrane region" description="Helical" evidence="5">
    <location>
        <begin position="35"/>
        <end position="55"/>
    </location>
</feature>
<dbReference type="Pfam" id="PF04932">
    <property type="entry name" value="Wzy_C"/>
    <property type="match status" value="1"/>
</dbReference>
<evidence type="ECO:0000313" key="8">
    <source>
        <dbReference type="Proteomes" id="UP000005358"/>
    </source>
</evidence>
<comment type="caution">
    <text evidence="7">The sequence shown here is derived from an EMBL/GenBank/DDBJ whole genome shotgun (WGS) entry which is preliminary data.</text>
</comment>
<feature type="transmembrane region" description="Helical" evidence="5">
    <location>
        <begin position="93"/>
        <end position="111"/>
    </location>
</feature>
<gene>
    <name evidence="7" type="ORF">HA1_02512</name>
</gene>
<dbReference type="InterPro" id="IPR007016">
    <property type="entry name" value="O-antigen_ligase-rel_domated"/>
</dbReference>
<feature type="transmembrane region" description="Helical" evidence="5">
    <location>
        <begin position="123"/>
        <end position="142"/>
    </location>
</feature>
<feature type="transmembrane region" description="Helical" evidence="5">
    <location>
        <begin position="245"/>
        <end position="266"/>
    </location>
</feature>
<feature type="transmembrane region" description="Helical" evidence="5">
    <location>
        <begin position="379"/>
        <end position="397"/>
    </location>
</feature>
<dbReference type="InterPro" id="IPR051533">
    <property type="entry name" value="WaaL-like"/>
</dbReference>
<organism evidence="7 8">
    <name type="scientific">Clostridium perfringens F262</name>
    <dbReference type="NCBI Taxonomy" id="883064"/>
    <lineage>
        <taxon>Bacteria</taxon>
        <taxon>Bacillati</taxon>
        <taxon>Bacillota</taxon>
        <taxon>Clostridia</taxon>
        <taxon>Eubacteriales</taxon>
        <taxon>Clostridiaceae</taxon>
        <taxon>Clostridium</taxon>
    </lineage>
</organism>
<feature type="transmembrane region" description="Helical" evidence="5">
    <location>
        <begin position="67"/>
        <end position="87"/>
    </location>
</feature>
<accession>A0AAV3FFY8</accession>
<evidence type="ECO:0000256" key="3">
    <source>
        <dbReference type="ARBA" id="ARBA00022989"/>
    </source>
</evidence>
<evidence type="ECO:0000259" key="6">
    <source>
        <dbReference type="Pfam" id="PF04932"/>
    </source>
</evidence>
<evidence type="ECO:0000256" key="4">
    <source>
        <dbReference type="ARBA" id="ARBA00023136"/>
    </source>
</evidence>
<evidence type="ECO:0000256" key="1">
    <source>
        <dbReference type="ARBA" id="ARBA00004141"/>
    </source>
</evidence>
<sequence length="398" mass="47052">MKNSNIKVYLLYILYFFSCFFIVSINVEVSDSLKIYSGFFVSVVIIFISIFKILFLDKKIIIRRTDFILFLIVIMYSIYSLILTLYLRSDLLYTIQIISPILCIIFLNYMFYEKDLCEKMYILIKNTLIIYVIIFTLLYFGGYCGLESYGYKINLVNQSEMIIRFNEKRINGFTSHKSSYALICYISILFTKVSNDSKLKKYIIYFIIELSILLSNSMMGIAVSLITLLLFILMDFQKINKYIKIIIYSSIIPFIVLFGDKIYYYISKARDISTAGGRFYIWSSYIKLMLQNKLGIAKLTADKLIKSNEWDFYYYNAHNVFIEEFLERGIIGGVLFVAIFIFFALKFIKIKRIDLFMGIIGITLICNMDYAIAKESIFFFWYLIILLYSKVRNDFYYK</sequence>
<dbReference type="PANTHER" id="PTHR37422">
    <property type="entry name" value="TEICHURONIC ACID BIOSYNTHESIS PROTEIN TUAE"/>
    <property type="match status" value="1"/>
</dbReference>
<keyword evidence="2 5" id="KW-0812">Transmembrane</keyword>
<evidence type="ECO:0000313" key="7">
    <source>
        <dbReference type="EMBL" id="EIA18231.1"/>
    </source>
</evidence>
<keyword evidence="4 5" id="KW-0472">Membrane</keyword>
<dbReference type="EMBL" id="AFES01000013">
    <property type="protein sequence ID" value="EIA18231.1"/>
    <property type="molecule type" value="Genomic_DNA"/>
</dbReference>
<evidence type="ECO:0000256" key="5">
    <source>
        <dbReference type="SAM" id="Phobius"/>
    </source>
</evidence>
<feature type="transmembrane region" description="Helical" evidence="5">
    <location>
        <begin position="202"/>
        <end position="233"/>
    </location>
</feature>
<comment type="subcellular location">
    <subcellularLocation>
        <location evidence="1">Membrane</location>
        <topology evidence="1">Multi-pass membrane protein</topology>
    </subcellularLocation>
</comment>
<proteinExistence type="predicted"/>
<reference evidence="7 8" key="1">
    <citation type="journal article" date="2012" name="PLoS ONE">
        <title>Genome Sequencing and Analysis of a Type A Clostridium perfringens Isolate from a Case of Bovine Clostridial Abomasitis.</title>
        <authorList>
            <person name="Nowell V.J."/>
            <person name="Kropinski A.M."/>
            <person name="Songer J.G."/>
            <person name="Macinnes J.I."/>
            <person name="Parreira V.R."/>
            <person name="Prescott J.F."/>
        </authorList>
    </citation>
    <scope>NUCLEOTIDE SEQUENCE [LARGE SCALE GENOMIC DNA]</scope>
    <source>
        <strain evidence="7 8">F262</strain>
    </source>
</reference>
<keyword evidence="3 5" id="KW-1133">Transmembrane helix</keyword>
<dbReference type="Proteomes" id="UP000005358">
    <property type="component" value="Chromosome"/>
</dbReference>
<protein>
    <recommendedName>
        <fullName evidence="6">O-antigen ligase-related domain-containing protein</fullName>
    </recommendedName>
</protein>
<dbReference type="GO" id="GO:0016020">
    <property type="term" value="C:membrane"/>
    <property type="evidence" value="ECO:0007669"/>
    <property type="project" value="UniProtKB-SubCell"/>
</dbReference>
<evidence type="ECO:0000256" key="2">
    <source>
        <dbReference type="ARBA" id="ARBA00022692"/>
    </source>
</evidence>
<feature type="transmembrane region" description="Helical" evidence="5">
    <location>
        <begin position="9"/>
        <end position="29"/>
    </location>
</feature>
<dbReference type="PANTHER" id="PTHR37422:SF17">
    <property type="entry name" value="O-ANTIGEN LIGASE"/>
    <property type="match status" value="1"/>
</dbReference>
<dbReference type="AlphaFoldDB" id="A0AAV3FFY8"/>
<feature type="transmembrane region" description="Helical" evidence="5">
    <location>
        <begin position="355"/>
        <end position="373"/>
    </location>
</feature>
<feature type="transmembrane region" description="Helical" evidence="5">
    <location>
        <begin position="329"/>
        <end position="348"/>
    </location>
</feature>
<feature type="domain" description="O-antigen ligase-related" evidence="6">
    <location>
        <begin position="207"/>
        <end position="337"/>
    </location>
</feature>
<name>A0AAV3FFY8_CLOPF</name>